<dbReference type="InterPro" id="IPR042089">
    <property type="entry name" value="Peptidase_M13_dom_2"/>
</dbReference>
<dbReference type="EMBL" id="OB665212">
    <property type="protein sequence ID" value="CAD7232830.1"/>
    <property type="molecule type" value="Genomic_DNA"/>
</dbReference>
<sequence>MLVTTSFGVLLFVSCRACVVFNGEEKREAHRLLLIVNMPLPKAKHRPPGGDYLSEETIPFTNTSPPLIPNHHFRFATPNSLPRPQQNGGTRILENPMNGVRETHFRNHQVGVGHLTSSSSGDDSSRMLCCPPTSNGVIEINLLDGRPTRIQTQLERSLIILVIILFTTCLVLLSILLFGEKGPGTLENPVDASPESAASLIEGMDPSADPCNDFYRFACGTWNKQHIIPEDRSSISPFDVMINDLRVILKGLLENPFNRRDNQATRKAKMFYHSCMNISQREIVGAAPVLQALDLMGGLPVLNRTWQPPPFHIETLLGRLRKQV</sequence>
<name>A0A7R8WLP1_9CRUS</name>
<dbReference type="PANTHER" id="PTHR11733:SF241">
    <property type="entry name" value="GH26575P-RELATED"/>
    <property type="match status" value="1"/>
</dbReference>
<protein>
    <submittedName>
        <fullName evidence="2">Uncharacterized protein</fullName>
    </submittedName>
</protein>
<dbReference type="Gene3D" id="3.40.390.10">
    <property type="entry name" value="Collagenase (Catalytic Domain)"/>
    <property type="match status" value="1"/>
</dbReference>
<reference evidence="2" key="1">
    <citation type="submission" date="2020-11" db="EMBL/GenBank/DDBJ databases">
        <authorList>
            <person name="Tran Van P."/>
        </authorList>
    </citation>
    <scope>NUCLEOTIDE SEQUENCE</scope>
</reference>
<dbReference type="Gene3D" id="1.10.1380.10">
    <property type="entry name" value="Neutral endopeptidase , domain2"/>
    <property type="match status" value="1"/>
</dbReference>
<dbReference type="GO" id="GO:0005886">
    <property type="term" value="C:plasma membrane"/>
    <property type="evidence" value="ECO:0007669"/>
    <property type="project" value="TreeGrafter"/>
</dbReference>
<gene>
    <name evidence="2" type="ORF">CTOB1V02_LOCUS10657</name>
</gene>
<proteinExistence type="inferred from homology"/>
<dbReference type="AlphaFoldDB" id="A0A7R8WLP1"/>
<dbReference type="PROSITE" id="PS51885">
    <property type="entry name" value="NEPRILYSIN"/>
    <property type="match status" value="1"/>
</dbReference>
<dbReference type="InterPro" id="IPR000718">
    <property type="entry name" value="Peptidase_M13"/>
</dbReference>
<dbReference type="GO" id="GO:0004222">
    <property type="term" value="F:metalloendopeptidase activity"/>
    <property type="evidence" value="ECO:0007669"/>
    <property type="project" value="InterPro"/>
</dbReference>
<evidence type="ECO:0000256" key="1">
    <source>
        <dbReference type="ARBA" id="ARBA00007357"/>
    </source>
</evidence>
<organism evidence="2">
    <name type="scientific">Cyprideis torosa</name>
    <dbReference type="NCBI Taxonomy" id="163714"/>
    <lineage>
        <taxon>Eukaryota</taxon>
        <taxon>Metazoa</taxon>
        <taxon>Ecdysozoa</taxon>
        <taxon>Arthropoda</taxon>
        <taxon>Crustacea</taxon>
        <taxon>Oligostraca</taxon>
        <taxon>Ostracoda</taxon>
        <taxon>Podocopa</taxon>
        <taxon>Podocopida</taxon>
        <taxon>Cytherocopina</taxon>
        <taxon>Cytheroidea</taxon>
        <taxon>Cytherideidae</taxon>
        <taxon>Cyprideis</taxon>
    </lineage>
</organism>
<evidence type="ECO:0000313" key="2">
    <source>
        <dbReference type="EMBL" id="CAD7232830.1"/>
    </source>
</evidence>
<dbReference type="InterPro" id="IPR008753">
    <property type="entry name" value="Peptidase_M13_N"/>
</dbReference>
<dbReference type="SUPFAM" id="SSF55486">
    <property type="entry name" value="Metalloproteases ('zincins'), catalytic domain"/>
    <property type="match status" value="1"/>
</dbReference>
<dbReference type="GO" id="GO:0016485">
    <property type="term" value="P:protein processing"/>
    <property type="evidence" value="ECO:0007669"/>
    <property type="project" value="TreeGrafter"/>
</dbReference>
<dbReference type="InterPro" id="IPR024079">
    <property type="entry name" value="MetalloPept_cat_dom_sf"/>
</dbReference>
<feature type="non-terminal residue" evidence="2">
    <location>
        <position position="1"/>
    </location>
</feature>
<comment type="similarity">
    <text evidence="1">Belongs to the peptidase M13 family.</text>
</comment>
<dbReference type="PANTHER" id="PTHR11733">
    <property type="entry name" value="ZINC METALLOPROTEASE FAMILY M13 NEPRILYSIN-RELATED"/>
    <property type="match status" value="1"/>
</dbReference>
<accession>A0A7R8WLP1</accession>
<dbReference type="OrthoDB" id="6359983at2759"/>
<dbReference type="Pfam" id="PF05649">
    <property type="entry name" value="Peptidase_M13_N"/>
    <property type="match status" value="1"/>
</dbReference>